<evidence type="ECO:0008006" key="4">
    <source>
        <dbReference type="Google" id="ProtNLM"/>
    </source>
</evidence>
<dbReference type="PROSITE" id="PS51257">
    <property type="entry name" value="PROKAR_LIPOPROTEIN"/>
    <property type="match status" value="1"/>
</dbReference>
<keyword evidence="1" id="KW-0732">Signal</keyword>
<name>A0ABY4CPZ3_9BACL</name>
<keyword evidence="3" id="KW-1185">Reference proteome</keyword>
<feature type="chain" id="PRO_5046682205" description="Lipoprotein" evidence="1">
    <location>
        <begin position="23"/>
        <end position="249"/>
    </location>
</feature>
<gene>
    <name evidence="2" type="ORF">LSG31_10635</name>
</gene>
<dbReference type="EMBL" id="CP089291">
    <property type="protein sequence ID" value="UOF92563.1"/>
    <property type="molecule type" value="Genomic_DNA"/>
</dbReference>
<accession>A0ABY4CPZ3</accession>
<reference evidence="2" key="1">
    <citation type="submission" date="2021-12" db="EMBL/GenBank/DDBJ databases">
        <title>Alicyclobacillaceae gen. nov., sp. nov., isolated from chalcocite enrichment system.</title>
        <authorList>
            <person name="Jiang Z."/>
        </authorList>
    </citation>
    <scope>NUCLEOTIDE SEQUENCE</scope>
    <source>
        <strain evidence="2">MYW30-H2</strain>
    </source>
</reference>
<feature type="signal peptide" evidence="1">
    <location>
        <begin position="1"/>
        <end position="22"/>
    </location>
</feature>
<evidence type="ECO:0000256" key="1">
    <source>
        <dbReference type="SAM" id="SignalP"/>
    </source>
</evidence>
<organism evidence="2 3">
    <name type="scientific">Fodinisporobacter ferrooxydans</name>
    <dbReference type="NCBI Taxonomy" id="2901836"/>
    <lineage>
        <taxon>Bacteria</taxon>
        <taxon>Bacillati</taxon>
        <taxon>Bacillota</taxon>
        <taxon>Bacilli</taxon>
        <taxon>Bacillales</taxon>
        <taxon>Alicyclobacillaceae</taxon>
        <taxon>Fodinisporobacter</taxon>
    </lineage>
</organism>
<dbReference type="RefSeq" id="WP_347439234.1">
    <property type="nucleotide sequence ID" value="NZ_CP089291.1"/>
</dbReference>
<sequence>MNKLFKVSLLLPFLVLAGCSNSKVPNTNVQTKVNIPWSSVSKSVQNVTYALESMYNGKPDQTSNNIQVKQKSTDNQTYYYLISITGKFLKQGVKKSASDLSFSILEDGTKVWGLVAKDDAGNIVWQNNDLSVLPSNIQFIGHSENWKGVYDLSGAKVWNKNFSLYGIWEEHQFKLTYIGANPQTVPHLKYTVKSTGGSFSYENNNVDLHKVITSNGAGAVLFPGKNDTLTTTVDWGKQTENFELNATAK</sequence>
<protein>
    <recommendedName>
        <fullName evidence="4">Lipoprotein</fullName>
    </recommendedName>
</protein>
<dbReference type="Proteomes" id="UP000830167">
    <property type="component" value="Chromosome"/>
</dbReference>
<evidence type="ECO:0000313" key="2">
    <source>
        <dbReference type="EMBL" id="UOF92563.1"/>
    </source>
</evidence>
<evidence type="ECO:0000313" key="3">
    <source>
        <dbReference type="Proteomes" id="UP000830167"/>
    </source>
</evidence>
<proteinExistence type="predicted"/>